<organism evidence="10 11">
    <name type="scientific">Ligilactobacillus murinus</name>
    <dbReference type="NCBI Taxonomy" id="1622"/>
    <lineage>
        <taxon>Bacteria</taxon>
        <taxon>Bacillati</taxon>
        <taxon>Bacillota</taxon>
        <taxon>Bacilli</taxon>
        <taxon>Lactobacillales</taxon>
        <taxon>Lactobacillaceae</taxon>
        <taxon>Ligilactobacillus</taxon>
    </lineage>
</organism>
<keyword evidence="4" id="KW-1003">Cell membrane</keyword>
<feature type="transmembrane region" description="Helical" evidence="8">
    <location>
        <begin position="300"/>
        <end position="322"/>
    </location>
</feature>
<dbReference type="CDD" id="cd06550">
    <property type="entry name" value="TM_ABC_iron-siderophores_like"/>
    <property type="match status" value="1"/>
</dbReference>
<evidence type="ECO:0000256" key="7">
    <source>
        <dbReference type="ARBA" id="ARBA00023136"/>
    </source>
</evidence>
<dbReference type="InterPro" id="IPR037294">
    <property type="entry name" value="ABC_BtuC-like"/>
</dbReference>
<comment type="subcellular location">
    <subcellularLocation>
        <location evidence="1">Cell membrane</location>
        <topology evidence="1">Multi-pass membrane protein</topology>
    </subcellularLocation>
</comment>
<dbReference type="InterPro" id="IPR000522">
    <property type="entry name" value="ABC_transptr_permease_BtuC"/>
</dbReference>
<dbReference type="AlphaFoldDB" id="A0A4S2EGI4"/>
<dbReference type="GO" id="GO:0033214">
    <property type="term" value="P:siderophore-iron import into cell"/>
    <property type="evidence" value="ECO:0007669"/>
    <property type="project" value="TreeGrafter"/>
</dbReference>
<dbReference type="EMBL" id="CP040852">
    <property type="protein sequence ID" value="QIA90854.1"/>
    <property type="molecule type" value="Genomic_DNA"/>
</dbReference>
<dbReference type="Gene3D" id="1.10.3470.10">
    <property type="entry name" value="ABC transporter involved in vitamin B12 uptake, BtuC"/>
    <property type="match status" value="1"/>
</dbReference>
<keyword evidence="7 8" id="KW-0472">Membrane</keyword>
<dbReference type="Proteomes" id="UP000306855">
    <property type="component" value="Unassembled WGS sequence"/>
</dbReference>
<feature type="transmembrane region" description="Helical" evidence="8">
    <location>
        <begin position="57"/>
        <end position="75"/>
    </location>
</feature>
<keyword evidence="5 8" id="KW-0812">Transmembrane</keyword>
<dbReference type="PANTHER" id="PTHR30472:SF64">
    <property type="entry name" value="IRON(3+)-HYDROXAMATE IMPORT SYSTEM PERMEASE PROTEIN FHUG"/>
    <property type="match status" value="1"/>
</dbReference>
<dbReference type="Proteomes" id="UP000463931">
    <property type="component" value="Chromosome"/>
</dbReference>
<keyword evidence="3" id="KW-0813">Transport</keyword>
<evidence type="ECO:0000313" key="9">
    <source>
        <dbReference type="EMBL" id="QIA90854.1"/>
    </source>
</evidence>
<reference evidence="9 12" key="1">
    <citation type="journal article" date="2019" name="Nat. Med.">
        <title>Preventing dysbiosis of the neonatal mouse intestinal microbiome protects against late-onset sepsis.</title>
        <authorList>
            <person name="Singer J.R."/>
            <person name="Blosser E.G."/>
            <person name="Zindl C.L."/>
            <person name="Silberger D.J."/>
            <person name="Conlan S."/>
            <person name="Laufer V.A."/>
            <person name="DiToro D."/>
            <person name="Deming C."/>
            <person name="Kumar R."/>
            <person name="Morrow C.D."/>
            <person name="Segre J.A."/>
            <person name="Gray M.J."/>
            <person name="Randolph D.A."/>
            <person name="Weaver C.T."/>
        </authorList>
    </citation>
    <scope>NUCLEOTIDE SEQUENCE [LARGE SCALE GENOMIC DNA]</scope>
    <source>
        <strain evidence="9 12">V10</strain>
    </source>
</reference>
<evidence type="ECO:0000256" key="3">
    <source>
        <dbReference type="ARBA" id="ARBA00022448"/>
    </source>
</evidence>
<keyword evidence="6 8" id="KW-1133">Transmembrane helix</keyword>
<evidence type="ECO:0000313" key="11">
    <source>
        <dbReference type="Proteomes" id="UP000306855"/>
    </source>
</evidence>
<reference evidence="10 11" key="2">
    <citation type="submission" date="2019-04" db="EMBL/GenBank/DDBJ databases">
        <title>Microbes associate with the intestines of laboratory mice.</title>
        <authorList>
            <person name="Navarre W."/>
            <person name="Wong E."/>
            <person name="Huang K."/>
            <person name="Tropini C."/>
            <person name="Ng K."/>
            <person name="Yu B."/>
        </authorList>
    </citation>
    <scope>NUCLEOTIDE SEQUENCE [LARGE SCALE GENOMIC DNA]</scope>
    <source>
        <strain evidence="10 11">NM26_J9</strain>
    </source>
</reference>
<dbReference type="Pfam" id="PF01032">
    <property type="entry name" value="FecCD"/>
    <property type="match status" value="1"/>
</dbReference>
<sequence>MTKKRFFLITGSLFIVSIVLALALGNAKLDLVELWDVMTGQATPAQNFVLFELRMPRILACLLAGASLGLSGLLLQTLTQNPLADSGTLGINAGAGLLIAFALRYLPQGSYMSQVLPLVAVIGGLLVSWSIYQLAKKQQSTLDPIKFIITGVTLSAILSTSILPVVGHVEQAKLTYMLDWLSGKIMGDNWTSLSLVAPLLLILWGLIYYRSRIFDLLTLAEESSLALGLDLRKARRDLLILTSLLVSLTVIIAGNIVFIGLLAGHMSQLFVPAGHRVRIPATMLLGALILLVADTLTRTFLIGNTLPTGIVVSVIGAPYFLFLMKKAQR</sequence>
<dbReference type="GO" id="GO:0022857">
    <property type="term" value="F:transmembrane transporter activity"/>
    <property type="evidence" value="ECO:0007669"/>
    <property type="project" value="InterPro"/>
</dbReference>
<evidence type="ECO:0000313" key="10">
    <source>
        <dbReference type="EMBL" id="TGY54442.1"/>
    </source>
</evidence>
<evidence type="ECO:0000256" key="5">
    <source>
        <dbReference type="ARBA" id="ARBA00022692"/>
    </source>
</evidence>
<accession>A0A4S2EGI4</accession>
<feature type="transmembrane region" description="Helical" evidence="8">
    <location>
        <begin position="112"/>
        <end position="135"/>
    </location>
</feature>
<feature type="transmembrane region" description="Helical" evidence="8">
    <location>
        <begin position="238"/>
        <end position="263"/>
    </location>
</feature>
<feature type="transmembrane region" description="Helical" evidence="8">
    <location>
        <begin position="275"/>
        <end position="293"/>
    </location>
</feature>
<proteinExistence type="inferred from homology"/>
<comment type="similarity">
    <text evidence="2">Belongs to the binding-protein-dependent transport system permease family. FecCD subfamily.</text>
</comment>
<dbReference type="EMBL" id="SRYK01000042">
    <property type="protein sequence ID" value="TGY54442.1"/>
    <property type="molecule type" value="Genomic_DNA"/>
</dbReference>
<evidence type="ECO:0000256" key="8">
    <source>
        <dbReference type="SAM" id="Phobius"/>
    </source>
</evidence>
<evidence type="ECO:0000256" key="6">
    <source>
        <dbReference type="ARBA" id="ARBA00022989"/>
    </source>
</evidence>
<evidence type="ECO:0000256" key="2">
    <source>
        <dbReference type="ARBA" id="ARBA00007935"/>
    </source>
</evidence>
<dbReference type="RefSeq" id="WP_135942246.1">
    <property type="nucleotide sequence ID" value="NZ_CP040852.1"/>
</dbReference>
<feature type="transmembrane region" description="Helical" evidence="8">
    <location>
        <begin position="147"/>
        <end position="169"/>
    </location>
</feature>
<dbReference type="GO" id="GO:0005886">
    <property type="term" value="C:plasma membrane"/>
    <property type="evidence" value="ECO:0007669"/>
    <property type="project" value="UniProtKB-SubCell"/>
</dbReference>
<dbReference type="PANTHER" id="PTHR30472">
    <property type="entry name" value="FERRIC ENTEROBACTIN TRANSPORT SYSTEM PERMEASE PROTEIN"/>
    <property type="match status" value="1"/>
</dbReference>
<evidence type="ECO:0000256" key="4">
    <source>
        <dbReference type="ARBA" id="ARBA00022475"/>
    </source>
</evidence>
<evidence type="ECO:0000256" key="1">
    <source>
        <dbReference type="ARBA" id="ARBA00004651"/>
    </source>
</evidence>
<name>A0A4S2EGI4_9LACO</name>
<feature type="transmembrane region" description="Helical" evidence="8">
    <location>
        <begin position="189"/>
        <end position="209"/>
    </location>
</feature>
<evidence type="ECO:0000313" key="12">
    <source>
        <dbReference type="Proteomes" id="UP000463931"/>
    </source>
</evidence>
<protein>
    <submittedName>
        <fullName evidence="10">Iron ABC transporter permease</fullName>
    </submittedName>
</protein>
<dbReference type="SUPFAM" id="SSF81345">
    <property type="entry name" value="ABC transporter involved in vitamin B12 uptake, BtuC"/>
    <property type="match status" value="1"/>
</dbReference>
<feature type="transmembrane region" description="Helical" evidence="8">
    <location>
        <begin position="87"/>
        <end position="106"/>
    </location>
</feature>
<gene>
    <name evidence="10" type="ORF">E5340_07890</name>
    <name evidence="9" type="ORF">FEE40_12175</name>
</gene>